<protein>
    <submittedName>
        <fullName evidence="1">Uncharacterized protein</fullName>
    </submittedName>
</protein>
<evidence type="ECO:0000313" key="1">
    <source>
        <dbReference type="EMBL" id="SVD27665.1"/>
    </source>
</evidence>
<gene>
    <name evidence="1" type="ORF">METZ01_LOCUS380519</name>
</gene>
<proteinExistence type="predicted"/>
<dbReference type="AlphaFoldDB" id="A0A382U162"/>
<name>A0A382U162_9ZZZZ</name>
<accession>A0A382U162</accession>
<sequence length="27" mass="3231">MNAKDSIEIRLLILDDLENWLEQCEII</sequence>
<organism evidence="1">
    <name type="scientific">marine metagenome</name>
    <dbReference type="NCBI Taxonomy" id="408172"/>
    <lineage>
        <taxon>unclassified sequences</taxon>
        <taxon>metagenomes</taxon>
        <taxon>ecological metagenomes</taxon>
    </lineage>
</organism>
<feature type="non-terminal residue" evidence="1">
    <location>
        <position position="27"/>
    </location>
</feature>
<dbReference type="EMBL" id="UINC01140489">
    <property type="protein sequence ID" value="SVD27665.1"/>
    <property type="molecule type" value="Genomic_DNA"/>
</dbReference>
<reference evidence="1" key="1">
    <citation type="submission" date="2018-05" db="EMBL/GenBank/DDBJ databases">
        <authorList>
            <person name="Lanie J.A."/>
            <person name="Ng W.-L."/>
            <person name="Kazmierczak K.M."/>
            <person name="Andrzejewski T.M."/>
            <person name="Davidsen T.M."/>
            <person name="Wayne K.J."/>
            <person name="Tettelin H."/>
            <person name="Glass J.I."/>
            <person name="Rusch D."/>
            <person name="Podicherti R."/>
            <person name="Tsui H.-C.T."/>
            <person name="Winkler M.E."/>
        </authorList>
    </citation>
    <scope>NUCLEOTIDE SEQUENCE</scope>
</reference>